<dbReference type="PROSITE" id="PS00624">
    <property type="entry name" value="GMC_OXRED_2"/>
    <property type="match status" value="1"/>
</dbReference>
<dbReference type="RefSeq" id="XP_026762381.2">
    <property type="nucleotide sequence ID" value="XM_026906580.3"/>
</dbReference>
<dbReference type="Pfam" id="PF00732">
    <property type="entry name" value="GMC_oxred_N"/>
    <property type="match status" value="1"/>
</dbReference>
<feature type="binding site" evidence="5">
    <location>
        <position position="540"/>
    </location>
    <ligand>
        <name>FAD</name>
        <dbReference type="ChEBI" id="CHEBI:57692"/>
    </ligand>
</feature>
<name>A0A6J1X7C8_GALME</name>
<keyword evidence="6" id="KW-1133">Transmembrane helix</keyword>
<dbReference type="InterPro" id="IPR012132">
    <property type="entry name" value="GMC_OxRdtase"/>
</dbReference>
<feature type="binding site" evidence="5">
    <location>
        <position position="235"/>
    </location>
    <ligand>
        <name>FAD</name>
        <dbReference type="ChEBI" id="CHEBI:57692"/>
    </ligand>
</feature>
<evidence type="ECO:0000256" key="5">
    <source>
        <dbReference type="PIRSR" id="PIRSR000137-2"/>
    </source>
</evidence>
<sequence>MIVLHYLQFIILSICINSFTLYIYLVYYTDLFSSALFQDIEPEYDFIIVGSGTAGSVIAHRIATETNYTFIVLEAGAKGNVLFEIPVLGPLLHGSIYDWQYETVPQENACYAFNSKKCKLFQGKIIGGSSKLNNMVHVRGNISHYVDWFHGKFSHAFFQKQFEFIENNILNIDEIQYQSEMTNAVLEAAKKLGYNEIDLESANGFKRSKVSQKHGGRWSSSDNLDMKHIVTNVLVEKVLVKENVAYGVELLKSNRKMEVFARKGVILSSGTYNTPKLLQLSGIGPSELLKSLDIPIIVDLPVGKNLQDHVTTGLDLILFNKSLSVSIDNMLNLFHAANYFINGKGPFTTPGCEVVGFMSTTNAETPDLQFMVLPVGISSDKGSHFKKSLSVNETVWNNYFAKTYDWHTATILPIVLHPKSKGQVLIQSKDPKDAPLIDPKYLSVKDDIVTLIRGLKLVKQFIETDAMRNLGASINQMPFPGCHNYEIFSDKYWECYIKQLTLTSYHPVGTCFMGLPYANTTVVDTSFKVVGLEKLFVADGSVLPTLPNGNINAAIAMMASIFFDINIKTKTDAKLSRTNICSKYEFIHELVHSICVL</sequence>
<organism evidence="8 9">
    <name type="scientific">Galleria mellonella</name>
    <name type="common">Greater wax moth</name>
    <dbReference type="NCBI Taxonomy" id="7137"/>
    <lineage>
        <taxon>Eukaryota</taxon>
        <taxon>Metazoa</taxon>
        <taxon>Ecdysozoa</taxon>
        <taxon>Arthropoda</taxon>
        <taxon>Hexapoda</taxon>
        <taxon>Insecta</taxon>
        <taxon>Pterygota</taxon>
        <taxon>Neoptera</taxon>
        <taxon>Endopterygota</taxon>
        <taxon>Lepidoptera</taxon>
        <taxon>Glossata</taxon>
        <taxon>Ditrysia</taxon>
        <taxon>Pyraloidea</taxon>
        <taxon>Pyralidae</taxon>
        <taxon>Galleriinae</taxon>
        <taxon>Galleria</taxon>
    </lineage>
</organism>
<dbReference type="AlphaFoldDB" id="A0A6J1X7C8"/>
<reference evidence="9" key="1">
    <citation type="submission" date="2025-08" db="UniProtKB">
        <authorList>
            <consortium name="RefSeq"/>
        </authorList>
    </citation>
    <scope>IDENTIFICATION</scope>
    <source>
        <tissue evidence="9">Whole larvae</tissue>
    </source>
</reference>
<keyword evidence="8" id="KW-1185">Reference proteome</keyword>
<feature type="domain" description="Glucose-methanol-choline oxidoreductase N-terminal" evidence="7">
    <location>
        <begin position="270"/>
        <end position="284"/>
    </location>
</feature>
<evidence type="ECO:0000313" key="9">
    <source>
        <dbReference type="RefSeq" id="XP_026762381.2"/>
    </source>
</evidence>
<dbReference type="Gene3D" id="3.30.560.10">
    <property type="entry name" value="Glucose Oxidase, domain 3"/>
    <property type="match status" value="1"/>
</dbReference>
<gene>
    <name evidence="9" type="primary">LOC113521147</name>
</gene>
<evidence type="ECO:0000256" key="6">
    <source>
        <dbReference type="SAM" id="Phobius"/>
    </source>
</evidence>
<evidence type="ECO:0000256" key="2">
    <source>
        <dbReference type="ARBA" id="ARBA00010790"/>
    </source>
</evidence>
<dbReference type="SUPFAM" id="SSF54373">
    <property type="entry name" value="FAD-linked reductases, C-terminal domain"/>
    <property type="match status" value="1"/>
</dbReference>
<comment type="similarity">
    <text evidence="2">Belongs to the GMC oxidoreductase family.</text>
</comment>
<dbReference type="InterPro" id="IPR036188">
    <property type="entry name" value="FAD/NAD-bd_sf"/>
</dbReference>
<dbReference type="Proteomes" id="UP001652740">
    <property type="component" value="Unplaced"/>
</dbReference>
<dbReference type="Gene3D" id="3.50.50.60">
    <property type="entry name" value="FAD/NAD(P)-binding domain"/>
    <property type="match status" value="1"/>
</dbReference>
<dbReference type="PIRSF" id="PIRSF000137">
    <property type="entry name" value="Alcohol_oxidase"/>
    <property type="match status" value="1"/>
</dbReference>
<evidence type="ECO:0000313" key="8">
    <source>
        <dbReference type="Proteomes" id="UP001652740"/>
    </source>
</evidence>
<comment type="cofactor">
    <cofactor evidence="1 5">
        <name>FAD</name>
        <dbReference type="ChEBI" id="CHEBI:57692"/>
    </cofactor>
</comment>
<dbReference type="KEGG" id="gmw:113521147"/>
<dbReference type="GeneID" id="113521147"/>
<accession>A0A6J1X7C8</accession>
<feature type="binding site" evidence="5">
    <location>
        <begin position="133"/>
        <end position="136"/>
    </location>
    <ligand>
        <name>FAD</name>
        <dbReference type="ChEBI" id="CHEBI:57692"/>
    </ligand>
</feature>
<dbReference type="PANTHER" id="PTHR11552:SF147">
    <property type="entry name" value="CHOLINE DEHYDROGENASE, MITOCHONDRIAL"/>
    <property type="match status" value="1"/>
</dbReference>
<dbReference type="InParanoid" id="A0A6J1X7C8"/>
<dbReference type="InterPro" id="IPR000172">
    <property type="entry name" value="GMC_OxRdtase_N"/>
</dbReference>
<evidence type="ECO:0000256" key="1">
    <source>
        <dbReference type="ARBA" id="ARBA00001974"/>
    </source>
</evidence>
<dbReference type="PANTHER" id="PTHR11552">
    <property type="entry name" value="GLUCOSE-METHANOL-CHOLINE GMC OXIDOREDUCTASE"/>
    <property type="match status" value="1"/>
</dbReference>
<dbReference type="GO" id="GO:0016614">
    <property type="term" value="F:oxidoreductase activity, acting on CH-OH group of donors"/>
    <property type="evidence" value="ECO:0007669"/>
    <property type="project" value="InterPro"/>
</dbReference>
<keyword evidence="6" id="KW-0472">Membrane</keyword>
<protein>
    <submittedName>
        <fullName evidence="9">Glucose dehydrogenase [FAD, quinone]-like</fullName>
    </submittedName>
</protein>
<dbReference type="GO" id="GO:0050660">
    <property type="term" value="F:flavin adenine dinucleotide binding"/>
    <property type="evidence" value="ECO:0007669"/>
    <property type="project" value="InterPro"/>
</dbReference>
<dbReference type="InterPro" id="IPR007867">
    <property type="entry name" value="GMC_OxRtase_C"/>
</dbReference>
<dbReference type="SUPFAM" id="SSF51905">
    <property type="entry name" value="FAD/NAD(P)-binding domain"/>
    <property type="match status" value="1"/>
</dbReference>
<evidence type="ECO:0000259" key="7">
    <source>
        <dbReference type="PROSITE" id="PS00624"/>
    </source>
</evidence>
<keyword evidence="6" id="KW-0812">Transmembrane</keyword>
<evidence type="ECO:0000256" key="4">
    <source>
        <dbReference type="ARBA" id="ARBA00022827"/>
    </source>
</evidence>
<dbReference type="Pfam" id="PF05199">
    <property type="entry name" value="GMC_oxred_C"/>
    <property type="match status" value="1"/>
</dbReference>
<proteinExistence type="inferred from homology"/>
<evidence type="ECO:0000256" key="3">
    <source>
        <dbReference type="ARBA" id="ARBA00022630"/>
    </source>
</evidence>
<feature type="transmembrane region" description="Helical" evidence="6">
    <location>
        <begin position="6"/>
        <end position="27"/>
    </location>
</feature>
<keyword evidence="4 5" id="KW-0274">FAD</keyword>
<keyword evidence="3" id="KW-0285">Flavoprotein</keyword>